<keyword evidence="8" id="KW-0051">Antiviral defense</keyword>
<dbReference type="Pfam" id="PF17893">
    <property type="entry name" value="Cas9_b_hairpin"/>
    <property type="match status" value="1"/>
</dbReference>
<dbReference type="InterPro" id="IPR036397">
    <property type="entry name" value="RNaseH_sf"/>
</dbReference>
<dbReference type="Gene3D" id="3.30.70.3520">
    <property type="match status" value="1"/>
</dbReference>
<keyword evidence="9 12" id="KW-0238">DNA-binding</keyword>
<keyword evidence="15" id="KW-1185">Reference proteome</keyword>
<dbReference type="InterPro" id="IPR041383">
    <property type="entry name" value="RuvC_III"/>
</dbReference>
<feature type="domain" description="HNH Cas9-type" evidence="13">
    <location>
        <begin position="530"/>
        <end position="691"/>
    </location>
</feature>
<dbReference type="InterPro" id="IPR040796">
    <property type="entry name" value="Cas9_b_hairpin"/>
</dbReference>
<dbReference type="InterPro" id="IPR033114">
    <property type="entry name" value="HNH_CAS9"/>
</dbReference>
<comment type="cofactor">
    <cofactor evidence="1">
        <name>Mg(2+)</name>
        <dbReference type="ChEBI" id="CHEBI:18420"/>
    </cofactor>
</comment>
<dbReference type="NCBIfam" id="TIGR01865">
    <property type="entry name" value="cas_Csn1"/>
    <property type="match status" value="1"/>
</dbReference>
<proteinExistence type="predicted"/>
<sequence>MQFHFYMVYVTMKGMNDKDASQQLRYRVGIDVGTHSIGFCAVEVDESGMPIQLLNSMVHKHDSGIDPGGNDTATTRLAEAGVARRTRRLIRRRKKRLQELDAFIEECGWPLVDLATITDARSPWRIRAHLATEHIDDEAEQGKLLSIALRHMARHRGWRSPYARISSLHIQADPSEQLKALAQRVSEKTGISLTADQTPAQLISVYLDVFETGKLRGPEGILGGKLMQSDNANELRRIATVQGLDNDLLKKIIGFVFAAESPKGSAAKRVGKDVLPGAHGLRAEKAHPAFQQFRIVSIVQNLRIKEGTGLRALTSEETEIVVDFLNQAGLTEAPTWEEVADNLEIPRSHLKGTATEGFDGIAPSTRPPFDVTSQKILNGKLKKLSAWWKDADYDHRCAMVNALSNVGSDDEGSLADDDVREFLSDFTDEELEALDKVELPGGRAAYSVDSLEKLTNTMLSEGCDLHSARKIAFGVDDSWTPPAEPIGQPVGNPAVDRVLKQVARWISAATNQWGTPESVNIEHVRDALGSEKASREYQRSLQTRRIRNEKLFAEMRERLDIGGKPRRSELTRYLALQRQNCQCLYCGMPITYTDAEMDHIVPRKGAASTNTRENFAAVCRACNHQKSNLPFAVWAEKTERPGVSVKEAYKRVSDMRIEPGMNGRQMNEFRKAIRLRLTTKHADAEIDGRSLESVAWMANELRHRIEGFYRSAENDVTVRVFRGAVTAEGRRASGFESRVNLIGGKGKTRLDRRHHAMDALTIALMEPGIAQTIALRMNMRESQRVLGEQETWKSFTGGSDTARKRWEHWCEEMLRASELFNVFLAEDRIPICQNKRLRLGSSAVHKAIVQPFEASDKRIVSDAMPVELIDRASTPALWTALTRDPDFDPKEGLPANPSRTIRLHDKRLGPNETVEFFPTAAACLAIRGGYCEIGAGIHHARIFRISGKKTTYAMLRVYQCDLVRFQKENLLTVELPANTISVRTAVPKLREALAHGTAEQIGWLVVGDELKIDLSGFTTGQIETFNETYPQATRWEVTGFPTKTQLRLKPLLIASEGLADDVPDDIVKIVKGPGWWPAIDKLLKIGNVVLYRRDTHGKPRVVSHRSLPLSSKLQ</sequence>
<dbReference type="InterPro" id="IPR028629">
    <property type="entry name" value="Cas9"/>
</dbReference>
<dbReference type="PATRIC" id="fig|883077.3.peg.724"/>
<dbReference type="PROSITE" id="PS51749">
    <property type="entry name" value="HNH_CAS9"/>
    <property type="match status" value="1"/>
</dbReference>
<evidence type="ECO:0000256" key="5">
    <source>
        <dbReference type="ARBA" id="ARBA00022801"/>
    </source>
</evidence>
<evidence type="ECO:0000313" key="14">
    <source>
        <dbReference type="EMBL" id="EJZ87127.1"/>
    </source>
</evidence>
<dbReference type="GO" id="GO:0016787">
    <property type="term" value="F:hydrolase activity"/>
    <property type="evidence" value="ECO:0007669"/>
    <property type="project" value="UniProtKB-KW"/>
</dbReference>
<dbReference type="HOGENOM" id="CLU_280423_0_0_11"/>
<dbReference type="EMBL" id="AGWQ01000004">
    <property type="protein sequence ID" value="EJZ87127.1"/>
    <property type="molecule type" value="Genomic_DNA"/>
</dbReference>
<protein>
    <recommendedName>
        <fullName evidence="13">HNH Cas9-type domain-containing protein</fullName>
    </recommendedName>
</protein>
<evidence type="ECO:0000256" key="1">
    <source>
        <dbReference type="ARBA" id="ARBA00001946"/>
    </source>
</evidence>
<evidence type="ECO:0000256" key="2">
    <source>
        <dbReference type="ARBA" id="ARBA00022722"/>
    </source>
</evidence>
<evidence type="ECO:0000313" key="15">
    <source>
        <dbReference type="Proteomes" id="UP000003994"/>
    </source>
</evidence>
<gene>
    <name evidence="14" type="ORF">HMPREF9241_00716</name>
</gene>
<dbReference type="GO" id="GO:0003677">
    <property type="term" value="F:DNA binding"/>
    <property type="evidence" value="ECO:0007669"/>
    <property type="project" value="UniProtKB-UniRule"/>
</dbReference>
<name>K0YTG1_9ACTO</name>
<dbReference type="Gene3D" id="3.30.420.10">
    <property type="entry name" value="Ribonuclease H-like superfamily/Ribonuclease H"/>
    <property type="match status" value="3"/>
</dbReference>
<dbReference type="Pfam" id="PF18470">
    <property type="entry name" value="Cas9_a"/>
    <property type="match status" value="1"/>
</dbReference>
<keyword evidence="5 12" id="KW-0378">Hydrolase</keyword>
<dbReference type="Pfam" id="PF18525">
    <property type="entry name" value="Cas9_C"/>
    <property type="match status" value="1"/>
</dbReference>
<keyword evidence="2 12" id="KW-0540">Nuclease</keyword>
<evidence type="ECO:0000256" key="6">
    <source>
        <dbReference type="ARBA" id="ARBA00022842"/>
    </source>
</evidence>
<dbReference type="eggNOG" id="COG3513">
    <property type="taxonomic scope" value="Bacteria"/>
</dbReference>
<comment type="subunit">
    <text evidence="11">Monomer. Binds crRNA and tracrRNA.</text>
</comment>
<dbReference type="InterPro" id="IPR041225">
    <property type="entry name" value="Cas9_Topo"/>
</dbReference>
<dbReference type="InterPro" id="IPR041217">
    <property type="entry name" value="Cas9_C"/>
</dbReference>
<keyword evidence="6" id="KW-0460">Magnesium</keyword>
<accession>K0YTG1</accession>
<evidence type="ECO:0000256" key="4">
    <source>
        <dbReference type="ARBA" id="ARBA00022759"/>
    </source>
</evidence>
<evidence type="ECO:0000256" key="7">
    <source>
        <dbReference type="ARBA" id="ARBA00022884"/>
    </source>
</evidence>
<dbReference type="Pfam" id="PF01844">
    <property type="entry name" value="HNH"/>
    <property type="match status" value="1"/>
</dbReference>
<evidence type="ECO:0000256" key="3">
    <source>
        <dbReference type="ARBA" id="ARBA00022723"/>
    </source>
</evidence>
<keyword evidence="3" id="KW-0479">Metal-binding</keyword>
<organism evidence="14 15">
    <name type="scientific">Schaalia turicensis ACS-279-V-Col4</name>
    <dbReference type="NCBI Taxonomy" id="883077"/>
    <lineage>
        <taxon>Bacteria</taxon>
        <taxon>Bacillati</taxon>
        <taxon>Actinomycetota</taxon>
        <taxon>Actinomycetes</taxon>
        <taxon>Actinomycetales</taxon>
        <taxon>Actinomycetaceae</taxon>
        <taxon>Schaalia</taxon>
    </lineage>
</organism>
<dbReference type="SMART" id="SM00507">
    <property type="entry name" value="HNHc"/>
    <property type="match status" value="1"/>
</dbReference>
<evidence type="ECO:0000256" key="10">
    <source>
        <dbReference type="ARBA" id="ARBA00023211"/>
    </source>
</evidence>
<dbReference type="Pfam" id="PF17894">
    <property type="entry name" value="Cas9_Topo"/>
    <property type="match status" value="1"/>
</dbReference>
<dbReference type="InterPro" id="IPR040619">
    <property type="entry name" value="Cas9_alpha-helical_lobe"/>
</dbReference>
<keyword evidence="10" id="KW-0464">Manganese</keyword>
<dbReference type="Proteomes" id="UP000003994">
    <property type="component" value="Unassembled WGS sequence"/>
</dbReference>
<dbReference type="GO" id="GO:0003723">
    <property type="term" value="F:RNA binding"/>
    <property type="evidence" value="ECO:0007669"/>
    <property type="project" value="UniProtKB-UniRule"/>
</dbReference>
<dbReference type="STRING" id="883077.HMPREF9241_00716"/>
<evidence type="ECO:0000256" key="12">
    <source>
        <dbReference type="PROSITE-ProRule" id="PRU01085"/>
    </source>
</evidence>
<reference evidence="14 15" key="1">
    <citation type="submission" date="2012-07" db="EMBL/GenBank/DDBJ databases">
        <title>The Genome Sequence of Actinomyces turicensis ACS-279-V-COL4.</title>
        <authorList>
            <consortium name="The Broad Institute Genome Sequencing Platform"/>
            <person name="Earl A."/>
            <person name="Ward D."/>
            <person name="Feldgarden M."/>
            <person name="Gevers D."/>
            <person name="Saerens B."/>
            <person name="Vaneechoutte M."/>
            <person name="Walker B."/>
            <person name="Young S.K."/>
            <person name="Zeng Q."/>
            <person name="Gargeya S."/>
            <person name="Fitzgerald M."/>
            <person name="Haas B."/>
            <person name="Abouelleil A."/>
            <person name="Alvarado L."/>
            <person name="Arachchi H.M."/>
            <person name="Berlin A."/>
            <person name="Chapman S.B."/>
            <person name="Goldberg J."/>
            <person name="Griggs A."/>
            <person name="Gujja S."/>
            <person name="Hansen M."/>
            <person name="Howarth C."/>
            <person name="Imamovic A."/>
            <person name="Larimer J."/>
            <person name="McCowen C."/>
            <person name="Montmayeur A."/>
            <person name="Murphy C."/>
            <person name="Neiman D."/>
            <person name="Pearson M."/>
            <person name="Priest M."/>
            <person name="Roberts A."/>
            <person name="Saif S."/>
            <person name="Shea T."/>
            <person name="Sisk P."/>
            <person name="Sykes S."/>
            <person name="Wortman J."/>
            <person name="Nusbaum C."/>
            <person name="Birren B."/>
        </authorList>
    </citation>
    <scope>NUCLEOTIDE SEQUENCE [LARGE SCALE GENOMIC DNA]</scope>
    <source>
        <strain evidence="14 15">ACS-279-V-Col4</strain>
    </source>
</reference>
<dbReference type="AlphaFoldDB" id="K0YTG1"/>
<evidence type="ECO:0000259" key="13">
    <source>
        <dbReference type="PROSITE" id="PS51749"/>
    </source>
</evidence>
<dbReference type="Pfam" id="PF18541">
    <property type="entry name" value="RuvC_III"/>
    <property type="match status" value="1"/>
</dbReference>
<evidence type="ECO:0000256" key="9">
    <source>
        <dbReference type="ARBA" id="ARBA00023125"/>
    </source>
</evidence>
<evidence type="ECO:0000256" key="11">
    <source>
        <dbReference type="ARBA" id="ARBA00046380"/>
    </source>
</evidence>
<dbReference type="InterPro" id="IPR003615">
    <property type="entry name" value="HNH_nuc"/>
</dbReference>
<keyword evidence="7" id="KW-0694">RNA-binding</keyword>
<comment type="caution">
    <text evidence="14">The sequence shown here is derived from an EMBL/GenBank/DDBJ whole genome shotgun (WGS) entry which is preliminary data.</text>
</comment>
<keyword evidence="4 12" id="KW-0255">Endonuclease</keyword>
<dbReference type="InterPro" id="IPR002711">
    <property type="entry name" value="HNH"/>
</dbReference>
<dbReference type="GO" id="GO:0004519">
    <property type="term" value="F:endonuclease activity"/>
    <property type="evidence" value="ECO:0007669"/>
    <property type="project" value="UniProtKB-UniRule"/>
</dbReference>
<dbReference type="GO" id="GO:0008270">
    <property type="term" value="F:zinc ion binding"/>
    <property type="evidence" value="ECO:0007669"/>
    <property type="project" value="InterPro"/>
</dbReference>
<dbReference type="GO" id="GO:0051607">
    <property type="term" value="P:defense response to virus"/>
    <property type="evidence" value="ECO:0007669"/>
    <property type="project" value="UniProtKB-KW"/>
</dbReference>
<evidence type="ECO:0000256" key="8">
    <source>
        <dbReference type="ARBA" id="ARBA00023118"/>
    </source>
</evidence>